<keyword evidence="1" id="KW-1133">Transmembrane helix</keyword>
<proteinExistence type="predicted"/>
<dbReference type="CDD" id="cd08545">
    <property type="entry name" value="YcnI_like"/>
    <property type="match status" value="1"/>
</dbReference>
<keyword evidence="1" id="KW-0812">Transmembrane</keyword>
<evidence type="ECO:0000256" key="1">
    <source>
        <dbReference type="SAM" id="Phobius"/>
    </source>
</evidence>
<organism evidence="3 4">
    <name type="scientific">Nocardioides agri</name>
    <dbReference type="NCBI Taxonomy" id="2682843"/>
    <lineage>
        <taxon>Bacteria</taxon>
        <taxon>Bacillati</taxon>
        <taxon>Actinomycetota</taxon>
        <taxon>Actinomycetes</taxon>
        <taxon>Propionibacteriales</taxon>
        <taxon>Nocardioidaceae</taxon>
        <taxon>Nocardioides</taxon>
    </lineage>
</organism>
<evidence type="ECO:0000259" key="2">
    <source>
        <dbReference type="Pfam" id="PF07987"/>
    </source>
</evidence>
<dbReference type="Proteomes" id="UP000473525">
    <property type="component" value="Unassembled WGS sequence"/>
</dbReference>
<comment type="caution">
    <text evidence="3">The sequence shown here is derived from an EMBL/GenBank/DDBJ whole genome shotgun (WGS) entry which is preliminary data.</text>
</comment>
<dbReference type="AlphaFoldDB" id="A0A6L6XS85"/>
<dbReference type="InterPro" id="IPR038507">
    <property type="entry name" value="YcnI-like_sf"/>
</dbReference>
<name>A0A6L6XS85_9ACTN</name>
<feature type="transmembrane region" description="Helical" evidence="1">
    <location>
        <begin position="266"/>
        <end position="287"/>
    </location>
</feature>
<dbReference type="InterPro" id="IPR012533">
    <property type="entry name" value="YcnI-copper_dom"/>
</dbReference>
<gene>
    <name evidence="3" type="ORF">GON03_11795</name>
</gene>
<keyword evidence="1" id="KW-0472">Membrane</keyword>
<keyword evidence="4" id="KW-1185">Reference proteome</keyword>
<evidence type="ECO:0000313" key="4">
    <source>
        <dbReference type="Proteomes" id="UP000473525"/>
    </source>
</evidence>
<dbReference type="Gene3D" id="2.60.40.2230">
    <property type="entry name" value="Uncharacterised protein YcnI-like PF07987, DUF1775"/>
    <property type="match status" value="1"/>
</dbReference>
<accession>A0A6L6XS85</accession>
<dbReference type="EMBL" id="WSEK01000004">
    <property type="protein sequence ID" value="MVQ49868.1"/>
    <property type="molecule type" value="Genomic_DNA"/>
</dbReference>
<feature type="domain" description="YncI copper-binding" evidence="2">
    <location>
        <begin position="84"/>
        <end position="230"/>
    </location>
</feature>
<sequence>MVPLGCSRRSDRRLWFDVVNGCSKYRPEFTSLTRVPHRDGVAAITRPRRRRTAVARPAARWLLRGTAPAVALLGLAVAAPATAHVTLTPSTTQAGEPAVLRFAIGHGCDGSATTAVTIRIPEPITAVTPTRHPLWDVEQEVVPLDPPVVDAHGARLTERVAAVTFRAQEPLPEGERDVLEIALVLPPDAGTTLSFPTIQTCEQGQSAWTEVPAGGQDPEQLDRPAPTLVVTPDDPGADGAASAVDTLTAVRADTDPSGRGNGEAPLLAVGAFGLGLLATLLAIAALARQRRRS</sequence>
<dbReference type="Pfam" id="PF07987">
    <property type="entry name" value="DUF1775"/>
    <property type="match status" value="1"/>
</dbReference>
<reference evidence="3 4" key="1">
    <citation type="submission" date="2019-12" db="EMBL/GenBank/DDBJ databases">
        <authorList>
            <person name="Huq M.A."/>
        </authorList>
    </citation>
    <scope>NUCLEOTIDE SEQUENCE [LARGE SCALE GENOMIC DNA]</scope>
    <source>
        <strain evidence="3 4">MAH-18</strain>
    </source>
</reference>
<protein>
    <submittedName>
        <fullName evidence="3">DUF1775 domain-containing protein</fullName>
    </submittedName>
</protein>
<evidence type="ECO:0000313" key="3">
    <source>
        <dbReference type="EMBL" id="MVQ49868.1"/>
    </source>
</evidence>